<dbReference type="InterPro" id="IPR002035">
    <property type="entry name" value="VWF_A"/>
</dbReference>
<dbReference type="SMART" id="SM00327">
    <property type="entry name" value="VWA"/>
    <property type="match status" value="1"/>
</dbReference>
<evidence type="ECO:0000259" key="2">
    <source>
        <dbReference type="PROSITE" id="PS50234"/>
    </source>
</evidence>
<dbReference type="InterPro" id="IPR036465">
    <property type="entry name" value="vWFA_dom_sf"/>
</dbReference>
<evidence type="ECO:0000313" key="3">
    <source>
        <dbReference type="EMBL" id="GGB91049.1"/>
    </source>
</evidence>
<dbReference type="PANTHER" id="PTHR41248">
    <property type="entry name" value="NORD PROTEIN"/>
    <property type="match status" value="1"/>
</dbReference>
<feature type="domain" description="VWFA" evidence="2">
    <location>
        <begin position="415"/>
        <end position="600"/>
    </location>
</feature>
<accession>A0ABQ1K7P9</accession>
<dbReference type="Proteomes" id="UP000629025">
    <property type="component" value="Unassembled WGS sequence"/>
</dbReference>
<dbReference type="Gene3D" id="3.40.50.410">
    <property type="entry name" value="von Willebrand factor, type A domain"/>
    <property type="match status" value="1"/>
</dbReference>
<feature type="compositionally biased region" description="Basic and acidic residues" evidence="1">
    <location>
        <begin position="229"/>
        <end position="238"/>
    </location>
</feature>
<evidence type="ECO:0000313" key="4">
    <source>
        <dbReference type="Proteomes" id="UP000629025"/>
    </source>
</evidence>
<evidence type="ECO:0000256" key="1">
    <source>
        <dbReference type="SAM" id="MobiDB-lite"/>
    </source>
</evidence>
<dbReference type="CDD" id="cd01454">
    <property type="entry name" value="vWA_norD_type"/>
    <property type="match status" value="1"/>
</dbReference>
<dbReference type="SUPFAM" id="SSF53300">
    <property type="entry name" value="vWA-like"/>
    <property type="match status" value="1"/>
</dbReference>
<feature type="region of interest" description="Disordered" evidence="1">
    <location>
        <begin position="209"/>
        <end position="238"/>
    </location>
</feature>
<protein>
    <recommendedName>
        <fullName evidence="2">VWFA domain-containing protein</fullName>
    </recommendedName>
</protein>
<keyword evidence="4" id="KW-1185">Reference proteome</keyword>
<name>A0ABQ1K7P9_9GAMM</name>
<dbReference type="PANTHER" id="PTHR41248:SF1">
    <property type="entry name" value="NORD PROTEIN"/>
    <property type="match status" value="1"/>
</dbReference>
<gene>
    <name evidence="3" type="ORF">GCM10011352_16370</name>
</gene>
<dbReference type="PROSITE" id="PS50234">
    <property type="entry name" value="VWFA"/>
    <property type="match status" value="1"/>
</dbReference>
<dbReference type="EMBL" id="BMIJ01000003">
    <property type="protein sequence ID" value="GGB91049.1"/>
    <property type="molecule type" value="Genomic_DNA"/>
</dbReference>
<comment type="caution">
    <text evidence="3">The sequence shown here is derived from an EMBL/GenBank/DDBJ whole genome shotgun (WGS) entry which is preliminary data.</text>
</comment>
<dbReference type="Pfam" id="PF00092">
    <property type="entry name" value="VWA"/>
    <property type="match status" value="1"/>
</dbReference>
<dbReference type="RefSeq" id="WP_188747173.1">
    <property type="nucleotide sequence ID" value="NZ_BMIJ01000003.1"/>
</dbReference>
<reference evidence="4" key="1">
    <citation type="journal article" date="2019" name="Int. J. Syst. Evol. Microbiol.">
        <title>The Global Catalogue of Microorganisms (GCM) 10K type strain sequencing project: providing services to taxonomists for standard genome sequencing and annotation.</title>
        <authorList>
            <consortium name="The Broad Institute Genomics Platform"/>
            <consortium name="The Broad Institute Genome Sequencing Center for Infectious Disease"/>
            <person name="Wu L."/>
            <person name="Ma J."/>
        </authorList>
    </citation>
    <scope>NUCLEOTIDE SEQUENCE [LARGE SCALE GENOMIC DNA]</scope>
    <source>
        <strain evidence="4">CGMCC 1.15341</strain>
    </source>
</reference>
<organism evidence="3 4">
    <name type="scientific">Marinobacterium zhoushanense</name>
    <dbReference type="NCBI Taxonomy" id="1679163"/>
    <lineage>
        <taxon>Bacteria</taxon>
        <taxon>Pseudomonadati</taxon>
        <taxon>Pseudomonadota</taxon>
        <taxon>Gammaproteobacteria</taxon>
        <taxon>Oceanospirillales</taxon>
        <taxon>Oceanospirillaceae</taxon>
        <taxon>Marinobacterium</taxon>
    </lineage>
</organism>
<dbReference type="InterPro" id="IPR051928">
    <property type="entry name" value="NorD/CobT"/>
</dbReference>
<sequence length="608" mass="69248">MEEFVGAIWHRLVTRQSATDFADARVDLAELQPQLAPFYRGLGGAPGKLLEAAEPRPFRAPRKLIQRIAGSHRRHAVSWQDERSLRLPPSIALFPERELNESLYLWLTAMAAVTPVIRRWFGDNQRASRHLLEARPGLGKRYREMVEAGLLLRPGPDQLQDDAWVRELAIRRALLQPGSVESLPRAPGDAWPVPFWLYPAPLHDLSVVAEDDSSEQQGEQPPAPPEQVDSARRTARRLDDSKETDGFLIFQLESLFSRVEQVELDRCQEDNLDDDLGAAEDLDIITLSRQRRAGSARVKFDLDLPAPQQDELALGEGIRLPEWDYRRQAFKEDFCLLQPMLADDAEPAPLPEALKPAARTLRNRFSCLRPERNWLRRQLQGDELDLDAWLHLMTDEQRSTEPGACYRQRRPNQRDLSCLLLADLSMSTECGINEHERVIDVIRDSVTLFAEALSGSRDRFALYGFSSIKNKQVRYHLLKNFNEPYGDAVRGRLQRIKPGFYTRMGAAVRQSAAILEQEQSSQRLLLIISDGKPNDIDHYEGRYGIEDTRRAIQQARALGIQPFCITIDDEGSDYLPYLFGDKGYALVSDIKRLPEMLPRLYLNLTGAC</sequence>
<proteinExistence type="predicted"/>